<accession>A0A9R1C7S7</accession>
<evidence type="ECO:0000313" key="2">
    <source>
        <dbReference type="EMBL" id="GJG57586.1"/>
    </source>
</evidence>
<dbReference type="AlphaFoldDB" id="A0A9R1C7S7"/>
<keyword evidence="1" id="KW-1133">Transmembrane helix</keyword>
<keyword evidence="1" id="KW-0472">Membrane</keyword>
<evidence type="ECO:0000256" key="1">
    <source>
        <dbReference type="SAM" id="Phobius"/>
    </source>
</evidence>
<reference evidence="2" key="1">
    <citation type="journal article" date="2022" name="Int. J. Syst. Evol. Microbiol.">
        <title>Prevotella lacticifex sp. nov., isolated from the rumen of cows.</title>
        <authorList>
            <person name="Shinkai T."/>
            <person name="Ikeyama N."/>
            <person name="Kumagai M."/>
            <person name="Ohmori H."/>
            <person name="Sakamoto M."/>
            <person name="Ohkuma M."/>
            <person name="Mitsumori M."/>
        </authorList>
    </citation>
    <scope>NUCLEOTIDE SEQUENCE</scope>
    <source>
        <strain evidence="2">R5076</strain>
    </source>
</reference>
<proteinExistence type="predicted"/>
<gene>
    <name evidence="2" type="ORF">PRLR5076_04370</name>
</gene>
<dbReference type="GeneID" id="72468490"/>
<dbReference type="InterPro" id="IPR027853">
    <property type="entry name" value="DUF4492"/>
</dbReference>
<keyword evidence="3" id="KW-1185">Reference proteome</keyword>
<organism evidence="2 3">
    <name type="scientific">Prevotella lacticifex</name>
    <dbReference type="NCBI Taxonomy" id="2854755"/>
    <lineage>
        <taxon>Bacteria</taxon>
        <taxon>Pseudomonadati</taxon>
        <taxon>Bacteroidota</taxon>
        <taxon>Bacteroidia</taxon>
        <taxon>Bacteroidales</taxon>
        <taxon>Prevotellaceae</taxon>
        <taxon>Prevotella</taxon>
    </lineage>
</organism>
<dbReference type="EMBL" id="BPUB01000001">
    <property type="protein sequence ID" value="GJG57586.1"/>
    <property type="molecule type" value="Genomic_DNA"/>
</dbReference>
<dbReference type="Proteomes" id="UP000825483">
    <property type="component" value="Unassembled WGS sequence"/>
</dbReference>
<comment type="caution">
    <text evidence="2">The sequence shown here is derived from an EMBL/GenBank/DDBJ whole genome shotgun (WGS) entry which is preliminary data.</text>
</comment>
<keyword evidence="1" id="KW-0812">Transmembrane</keyword>
<dbReference type="Pfam" id="PF14899">
    <property type="entry name" value="DUF4492"/>
    <property type="match status" value="1"/>
</dbReference>
<dbReference type="RefSeq" id="WP_223929491.1">
    <property type="nucleotide sequence ID" value="NZ_BPTU01000003.1"/>
</dbReference>
<feature type="transmembrane region" description="Helical" evidence="1">
    <location>
        <begin position="27"/>
        <end position="51"/>
    </location>
</feature>
<evidence type="ECO:0000313" key="3">
    <source>
        <dbReference type="Proteomes" id="UP000825483"/>
    </source>
</evidence>
<protein>
    <submittedName>
        <fullName evidence="2">DUF4492 domain-containing protein</fullName>
    </submittedName>
</protein>
<sequence>MELRRTITGIVNFYVDGFRHMTWGRTLWIVILVKLVIIFVLLRIFFFPNYIATHRGTMRKSDFVRKQVLKEAPPPQRTPGLGQ</sequence>
<name>A0A9R1C7S7_9BACT</name>